<dbReference type="AlphaFoldDB" id="A0A3N4LPE3"/>
<proteinExistence type="predicted"/>
<feature type="compositionally biased region" description="Polar residues" evidence="1">
    <location>
        <begin position="178"/>
        <end position="192"/>
    </location>
</feature>
<dbReference type="InParanoid" id="A0A3N4LPE3"/>
<dbReference type="OrthoDB" id="5380370at2759"/>
<name>A0A3N4LPE3_9PEZI</name>
<evidence type="ECO:0008006" key="4">
    <source>
        <dbReference type="Google" id="ProtNLM"/>
    </source>
</evidence>
<sequence>MAGRSSSDPVVENASKSSIQFFDDNLSDDSLVEPKGRRARLFCHPKRARFDRTPQYSPIDFESLPPAVRRKMFSSHERLRMALGQYQLGHGRTLSSSHSQDSSRSSCSRGKFKKSAPADAFALSQVDAQWFLNLPETVKRKHFTREERLLLEGRCQSVIMDAADETIFRMGNQANRSCGTLDSSTSTVSQRTAADPPSPSDVYAKNDLSDWRTTFRWLDEGDDLDLRLNIEEFHHSYLEKPLPGTSHSDHSRRRSLSLSAKLNSKPPIPPYALKGGRRCSNQLPAARPSFPGAPRGSMQIDSEATYYQDPEARLKLRVYLASAQKFDEAVEFGFPSNKDARPATSHTRGHQHTFHIQDENFLDDDDDKSYNLSGNPLKPTLMAGHYPLTSPGSREMTLRMTLTRPDLRADESQLYGWKKEAPDPLALEPLPLISDVDAGMGPFDIPPWARDEDPGLVRKLWRKVKLPISLRR</sequence>
<gene>
    <name evidence="2" type="ORF">L211DRAFT_848589</name>
</gene>
<reference evidence="2 3" key="1">
    <citation type="journal article" date="2018" name="Nat. Ecol. Evol.">
        <title>Pezizomycetes genomes reveal the molecular basis of ectomycorrhizal truffle lifestyle.</title>
        <authorList>
            <person name="Murat C."/>
            <person name="Payen T."/>
            <person name="Noel B."/>
            <person name="Kuo A."/>
            <person name="Morin E."/>
            <person name="Chen J."/>
            <person name="Kohler A."/>
            <person name="Krizsan K."/>
            <person name="Balestrini R."/>
            <person name="Da Silva C."/>
            <person name="Montanini B."/>
            <person name="Hainaut M."/>
            <person name="Levati E."/>
            <person name="Barry K.W."/>
            <person name="Belfiori B."/>
            <person name="Cichocki N."/>
            <person name="Clum A."/>
            <person name="Dockter R.B."/>
            <person name="Fauchery L."/>
            <person name="Guy J."/>
            <person name="Iotti M."/>
            <person name="Le Tacon F."/>
            <person name="Lindquist E.A."/>
            <person name="Lipzen A."/>
            <person name="Malagnac F."/>
            <person name="Mello A."/>
            <person name="Molinier V."/>
            <person name="Miyauchi S."/>
            <person name="Poulain J."/>
            <person name="Riccioni C."/>
            <person name="Rubini A."/>
            <person name="Sitrit Y."/>
            <person name="Splivallo R."/>
            <person name="Traeger S."/>
            <person name="Wang M."/>
            <person name="Zifcakova L."/>
            <person name="Wipf D."/>
            <person name="Zambonelli A."/>
            <person name="Paolocci F."/>
            <person name="Nowrousian M."/>
            <person name="Ottonello S."/>
            <person name="Baldrian P."/>
            <person name="Spatafora J.W."/>
            <person name="Henrissat B."/>
            <person name="Nagy L.G."/>
            <person name="Aury J.M."/>
            <person name="Wincker P."/>
            <person name="Grigoriev I.V."/>
            <person name="Bonfante P."/>
            <person name="Martin F.M."/>
        </authorList>
    </citation>
    <scope>NUCLEOTIDE SEQUENCE [LARGE SCALE GENOMIC DNA]</scope>
    <source>
        <strain evidence="2 3">ATCC MYA-4762</strain>
    </source>
</reference>
<feature type="compositionally biased region" description="Low complexity" evidence="1">
    <location>
        <begin position="92"/>
        <end position="109"/>
    </location>
</feature>
<protein>
    <recommendedName>
        <fullName evidence="4">Mucin</fullName>
    </recommendedName>
</protein>
<accession>A0A3N4LPE3</accession>
<organism evidence="2 3">
    <name type="scientific">Terfezia boudieri ATCC MYA-4762</name>
    <dbReference type="NCBI Taxonomy" id="1051890"/>
    <lineage>
        <taxon>Eukaryota</taxon>
        <taxon>Fungi</taxon>
        <taxon>Dikarya</taxon>
        <taxon>Ascomycota</taxon>
        <taxon>Pezizomycotina</taxon>
        <taxon>Pezizomycetes</taxon>
        <taxon>Pezizales</taxon>
        <taxon>Pezizaceae</taxon>
        <taxon>Terfezia</taxon>
    </lineage>
</organism>
<evidence type="ECO:0000313" key="3">
    <source>
        <dbReference type="Proteomes" id="UP000267821"/>
    </source>
</evidence>
<dbReference type="Proteomes" id="UP000267821">
    <property type="component" value="Unassembled WGS sequence"/>
</dbReference>
<evidence type="ECO:0000256" key="1">
    <source>
        <dbReference type="SAM" id="MobiDB-lite"/>
    </source>
</evidence>
<feature type="region of interest" description="Disordered" evidence="1">
    <location>
        <begin position="90"/>
        <end position="111"/>
    </location>
</feature>
<evidence type="ECO:0000313" key="2">
    <source>
        <dbReference type="EMBL" id="RPB24764.1"/>
    </source>
</evidence>
<feature type="region of interest" description="Disordered" evidence="1">
    <location>
        <begin position="340"/>
        <end position="376"/>
    </location>
</feature>
<feature type="region of interest" description="Disordered" evidence="1">
    <location>
        <begin position="239"/>
        <end position="298"/>
    </location>
</feature>
<feature type="region of interest" description="Disordered" evidence="1">
    <location>
        <begin position="178"/>
        <end position="201"/>
    </location>
</feature>
<dbReference type="EMBL" id="ML121540">
    <property type="protein sequence ID" value="RPB24764.1"/>
    <property type="molecule type" value="Genomic_DNA"/>
</dbReference>
<keyword evidence="3" id="KW-1185">Reference proteome</keyword>